<protein>
    <submittedName>
        <fullName evidence="1">Uncharacterized protein</fullName>
    </submittedName>
</protein>
<gene>
    <name evidence="1" type="ORF">L6164_013067</name>
</gene>
<sequence>MAETYTSSSSSNERFRLVDLKLPTLTDQNIKSDVLQTHGNGFALVQTRQPLLVSICNILKPATNFIDSVLLGNEVSKNGNETEFDSELANLSTLIGDRRFSIQTLLGMKDLEDLLLSGASTPLEISTISELRALAGDNYFIILAPLMENPANNAVQMFEEINVHQVSVDLLRVLSDLSWDVKAVIAMGCFVLKFLEFLGQFLNGPNLPISELTSTMAALKENPISLVGSPLEKFQAPLSQLNNLIKLTLEVIHYIRELSLLSDTENSKEDLLSTSVHWAILSMVACYIQITLLLNNEEMALELVPLTSSLSQIQNNLKHHCSIFKSQIEEMEAYLKQIAVFEDAFSKKKQLQDPLIEMPKLMESFMHSKDGFHSLIDGSTMSEVGLEVLKEKAIIFFITDLDIESSKLTDLQEEEHFPKKRIDIMDPIEYSAGTSLPELYPQIFDKLKEGDTDNKNKPTSGFEGFRAKLARGNS</sequence>
<organism evidence="1 2">
    <name type="scientific">Bauhinia variegata</name>
    <name type="common">Purple orchid tree</name>
    <name type="synonym">Phanera variegata</name>
    <dbReference type="NCBI Taxonomy" id="167791"/>
    <lineage>
        <taxon>Eukaryota</taxon>
        <taxon>Viridiplantae</taxon>
        <taxon>Streptophyta</taxon>
        <taxon>Embryophyta</taxon>
        <taxon>Tracheophyta</taxon>
        <taxon>Spermatophyta</taxon>
        <taxon>Magnoliopsida</taxon>
        <taxon>eudicotyledons</taxon>
        <taxon>Gunneridae</taxon>
        <taxon>Pentapetalae</taxon>
        <taxon>rosids</taxon>
        <taxon>fabids</taxon>
        <taxon>Fabales</taxon>
        <taxon>Fabaceae</taxon>
        <taxon>Cercidoideae</taxon>
        <taxon>Cercideae</taxon>
        <taxon>Bauhiniinae</taxon>
        <taxon>Bauhinia</taxon>
    </lineage>
</organism>
<proteinExistence type="predicted"/>
<keyword evidence="2" id="KW-1185">Reference proteome</keyword>
<accession>A0ACB9PBH0</accession>
<evidence type="ECO:0000313" key="1">
    <source>
        <dbReference type="EMBL" id="KAI4345983.1"/>
    </source>
</evidence>
<evidence type="ECO:0000313" key="2">
    <source>
        <dbReference type="Proteomes" id="UP000828941"/>
    </source>
</evidence>
<comment type="caution">
    <text evidence="1">The sequence shown here is derived from an EMBL/GenBank/DDBJ whole genome shotgun (WGS) entry which is preliminary data.</text>
</comment>
<name>A0ACB9PBH0_BAUVA</name>
<reference evidence="1 2" key="1">
    <citation type="journal article" date="2022" name="DNA Res.">
        <title>Chromosomal-level genome assembly of the orchid tree Bauhinia variegata (Leguminosae; Cercidoideae) supports the allotetraploid origin hypothesis of Bauhinia.</title>
        <authorList>
            <person name="Zhong Y."/>
            <person name="Chen Y."/>
            <person name="Zheng D."/>
            <person name="Pang J."/>
            <person name="Liu Y."/>
            <person name="Luo S."/>
            <person name="Meng S."/>
            <person name="Qian L."/>
            <person name="Wei D."/>
            <person name="Dai S."/>
            <person name="Zhou R."/>
        </authorList>
    </citation>
    <scope>NUCLEOTIDE SEQUENCE [LARGE SCALE GENOMIC DNA]</scope>
    <source>
        <strain evidence="1">BV-YZ2020</strain>
    </source>
</reference>
<dbReference type="EMBL" id="CM039430">
    <property type="protein sequence ID" value="KAI4345983.1"/>
    <property type="molecule type" value="Genomic_DNA"/>
</dbReference>
<dbReference type="Proteomes" id="UP000828941">
    <property type="component" value="Chromosome 5"/>
</dbReference>